<feature type="repeat" description="PPR" evidence="2">
    <location>
        <begin position="409"/>
        <end position="443"/>
    </location>
</feature>
<dbReference type="Pfam" id="PF13041">
    <property type="entry name" value="PPR_2"/>
    <property type="match status" value="2"/>
</dbReference>
<dbReference type="KEGG" id="egu:105049250"/>
<dbReference type="Gene3D" id="1.25.40.10">
    <property type="entry name" value="Tetratricopeptide repeat domain"/>
    <property type="match status" value="5"/>
</dbReference>
<dbReference type="InterPro" id="IPR011990">
    <property type="entry name" value="TPR-like_helical_dom_sf"/>
</dbReference>
<reference evidence="4" key="1">
    <citation type="submission" date="2025-08" db="UniProtKB">
        <authorList>
            <consortium name="RefSeq"/>
        </authorList>
    </citation>
    <scope>IDENTIFICATION</scope>
</reference>
<accession>A0A6I9RJ48</accession>
<feature type="repeat" description="PPR" evidence="2">
    <location>
        <begin position="510"/>
        <end position="544"/>
    </location>
</feature>
<dbReference type="InterPro" id="IPR046960">
    <property type="entry name" value="PPR_At4g14850-like_plant"/>
</dbReference>
<dbReference type="Proteomes" id="UP000504607">
    <property type="component" value="Chromosome 1"/>
</dbReference>
<evidence type="ECO:0000313" key="3">
    <source>
        <dbReference type="Proteomes" id="UP000504607"/>
    </source>
</evidence>
<dbReference type="FunFam" id="1.25.40.10:FF:000351">
    <property type="entry name" value="Pentatricopeptide repeat-containing protein"/>
    <property type="match status" value="1"/>
</dbReference>
<evidence type="ECO:0000313" key="4">
    <source>
        <dbReference type="RefSeq" id="XP_010927140.1"/>
    </source>
</evidence>
<organism evidence="3 4">
    <name type="scientific">Elaeis guineensis var. tenera</name>
    <name type="common">Oil palm</name>
    <dbReference type="NCBI Taxonomy" id="51953"/>
    <lineage>
        <taxon>Eukaryota</taxon>
        <taxon>Viridiplantae</taxon>
        <taxon>Streptophyta</taxon>
        <taxon>Embryophyta</taxon>
        <taxon>Tracheophyta</taxon>
        <taxon>Spermatophyta</taxon>
        <taxon>Magnoliopsida</taxon>
        <taxon>Liliopsida</taxon>
        <taxon>Arecaceae</taxon>
        <taxon>Arecoideae</taxon>
        <taxon>Cocoseae</taxon>
        <taxon>Elaeidinae</taxon>
        <taxon>Elaeis</taxon>
    </lineage>
</organism>
<gene>
    <name evidence="4" type="primary">LOC105049250</name>
</gene>
<dbReference type="AlphaFoldDB" id="A0A6I9RJ48"/>
<dbReference type="OrthoDB" id="185373at2759"/>
<dbReference type="InParanoid" id="A0A6I9RJ48"/>
<dbReference type="PROSITE" id="PS51375">
    <property type="entry name" value="PPR"/>
    <property type="match status" value="5"/>
</dbReference>
<evidence type="ECO:0000256" key="2">
    <source>
        <dbReference type="PROSITE-ProRule" id="PRU00708"/>
    </source>
</evidence>
<name>A0A6I9RJ48_ELAGV</name>
<dbReference type="PANTHER" id="PTHR47926:SF451">
    <property type="entry name" value="TETRATRICOPEPTIDE-LIKE HELICAL DOMAIN SUPERFAMILY"/>
    <property type="match status" value="1"/>
</dbReference>
<feature type="repeat" description="PPR" evidence="2">
    <location>
        <begin position="167"/>
        <end position="201"/>
    </location>
</feature>
<dbReference type="GO" id="GO:0003723">
    <property type="term" value="F:RNA binding"/>
    <property type="evidence" value="ECO:0007669"/>
    <property type="project" value="InterPro"/>
</dbReference>
<dbReference type="RefSeq" id="XP_010927140.1">
    <property type="nucleotide sequence ID" value="XM_010928838.3"/>
</dbReference>
<dbReference type="NCBIfam" id="TIGR00756">
    <property type="entry name" value="PPR"/>
    <property type="match status" value="5"/>
</dbReference>
<sequence length="766" mass="84143">MRRPPPHCFPQLLSQYRFALSRGNGIPPHPHAFPPLLKACASLGLFPLGLALHLHAIIFGYFPCDPYISSSLLHMYSQNGDLASARRVFDQMPLPLRNTVVPWSAIIAAHSRAGDAAAAFSLYNQMRGLEIQPNSITLLSLLSAAVSRLDHLQCLHASAIRHGFEADLVLTNSMLNVYATCGRPDLARRLFDSMPLRDIVSWNSMLSGYARTDGCVAGLIDLFRRMRVVKGIHPDHQTYGSLISCFTNTKNGGGEVSIQLGKSVHALVVTSGVGMDAHVQTALVSMYLKFGRLNDAFLLFDQAQDHRDIVLWTAMISGLAQNDGADKALVVFSQMLSSGVIPATTTIASALSACAQLGLSSAGASIHGYVIRQRMPLDTAAQNSLMTMYAKCGRIRLCQCVFDMMQDRDLVSWNAVISGHGQSGHLAEAFILFRRMRLAQQRADAVTMVSLLQACASVGGLHHGKSVHNFVIRHGLHLSISIDTSLVDMYSKCGDLEAARTCFVLMPQQDLVSWSAIISGYGNHGMGILALKMFEEFLSKGMQPNDVMFLAVLSACSHAGLISEGLKIFNSMEEDYGVVPRLEHCACIIDMLCRAKMVKEALDFIKTMPSKCTPDVLGILLDACRTNGFVHLTEEVATEIVRLRPESAGNYVQLANSYAVMRRWDGVGETWAQMRALGLKKTPGWSFIELNGTITTFFADHSSHPQHDEMVSLLKILDGEMREISKSSTPKLYGISCNFHEFFEQVPISHVNFEKQCSHWALPSQP</sequence>
<evidence type="ECO:0000256" key="1">
    <source>
        <dbReference type="ARBA" id="ARBA00022737"/>
    </source>
</evidence>
<protein>
    <submittedName>
        <fullName evidence="4">Pentatricopeptide repeat-containing protein At4g04370</fullName>
    </submittedName>
</protein>
<feature type="repeat" description="PPR" evidence="2">
    <location>
        <begin position="308"/>
        <end position="342"/>
    </location>
</feature>
<proteinExistence type="predicted"/>
<dbReference type="InterPro" id="IPR002885">
    <property type="entry name" value="PPR_rpt"/>
</dbReference>
<dbReference type="InterPro" id="IPR046848">
    <property type="entry name" value="E_motif"/>
</dbReference>
<dbReference type="Pfam" id="PF01535">
    <property type="entry name" value="PPR"/>
    <property type="match status" value="8"/>
</dbReference>
<feature type="repeat" description="PPR" evidence="2">
    <location>
        <begin position="99"/>
        <end position="133"/>
    </location>
</feature>
<dbReference type="PANTHER" id="PTHR47926">
    <property type="entry name" value="PENTATRICOPEPTIDE REPEAT-CONTAINING PROTEIN"/>
    <property type="match status" value="1"/>
</dbReference>
<dbReference type="FunFam" id="1.25.40.10:FF:000090">
    <property type="entry name" value="Pentatricopeptide repeat-containing protein, chloroplastic"/>
    <property type="match status" value="1"/>
</dbReference>
<keyword evidence="1" id="KW-0677">Repeat</keyword>
<dbReference type="Pfam" id="PF20431">
    <property type="entry name" value="E_motif"/>
    <property type="match status" value="1"/>
</dbReference>
<dbReference type="GeneID" id="105049250"/>
<dbReference type="FunFam" id="1.25.40.10:FF:000436">
    <property type="entry name" value="Pentatricopeptide repeat-containing protein At5g39350 family"/>
    <property type="match status" value="1"/>
</dbReference>
<dbReference type="GO" id="GO:0009451">
    <property type="term" value="P:RNA modification"/>
    <property type="evidence" value="ECO:0007669"/>
    <property type="project" value="InterPro"/>
</dbReference>
<keyword evidence="3" id="KW-1185">Reference proteome</keyword>